<proteinExistence type="predicted"/>
<dbReference type="Proteomes" id="UP001501637">
    <property type="component" value="Unassembled WGS sequence"/>
</dbReference>
<dbReference type="PROSITE" id="PS51257">
    <property type="entry name" value="PROKAR_LIPOPROTEIN"/>
    <property type="match status" value="1"/>
</dbReference>
<name>A0ABP6NKL7_9ACTN</name>
<evidence type="ECO:0000313" key="4">
    <source>
        <dbReference type="Proteomes" id="UP001501637"/>
    </source>
</evidence>
<evidence type="ECO:0000256" key="2">
    <source>
        <dbReference type="SAM" id="SignalP"/>
    </source>
</evidence>
<feature type="region of interest" description="Disordered" evidence="1">
    <location>
        <begin position="23"/>
        <end position="49"/>
    </location>
</feature>
<comment type="caution">
    <text evidence="3">The sequence shown here is derived from an EMBL/GenBank/DDBJ whole genome shotgun (WGS) entry which is preliminary data.</text>
</comment>
<keyword evidence="2" id="KW-0732">Signal</keyword>
<dbReference type="EMBL" id="BAAAUG010000208">
    <property type="protein sequence ID" value="GAA3149712.1"/>
    <property type="molecule type" value="Genomic_DNA"/>
</dbReference>
<dbReference type="RefSeq" id="WP_344530110.1">
    <property type="nucleotide sequence ID" value="NZ_BAAAUG010000208.1"/>
</dbReference>
<evidence type="ECO:0000313" key="3">
    <source>
        <dbReference type="EMBL" id="GAA3149712.1"/>
    </source>
</evidence>
<organism evidence="3 4">
    <name type="scientific">Streptomyces rectiviolaceus</name>
    <dbReference type="NCBI Taxonomy" id="332591"/>
    <lineage>
        <taxon>Bacteria</taxon>
        <taxon>Bacillati</taxon>
        <taxon>Actinomycetota</taxon>
        <taxon>Actinomycetes</taxon>
        <taxon>Kitasatosporales</taxon>
        <taxon>Streptomycetaceae</taxon>
        <taxon>Streptomyces</taxon>
    </lineage>
</organism>
<protein>
    <recommendedName>
        <fullName evidence="5">Lipoprotein</fullName>
    </recommendedName>
</protein>
<sequence>MRGRGAACAAALVMLLTGCGEAGEKAGSKPARTPKPTTAPGVDGDADPGKVFTDAELKAALLPAKAVGAKAEASEATLGLFNRHFGGGDWGSCAPGKEAREELWRMRGASAEHTVRPRPGEVDEGDPYVFERLVSMPAARAERYLALRLQLNEVCPAAAVDTEAAPVTEHHEAGKLPGLGDEAVIETTRTTGGDEYDGTAEYEVGMRVGGVLVIVRGGTDKALTISSAARAAQRVRTKLYKAA</sequence>
<feature type="compositionally biased region" description="Low complexity" evidence="1">
    <location>
        <begin position="29"/>
        <end position="40"/>
    </location>
</feature>
<feature type="signal peptide" evidence="2">
    <location>
        <begin position="1"/>
        <end position="22"/>
    </location>
</feature>
<evidence type="ECO:0008006" key="5">
    <source>
        <dbReference type="Google" id="ProtNLM"/>
    </source>
</evidence>
<gene>
    <name evidence="3" type="ORF">GCM10010449_80290</name>
</gene>
<reference evidence="4" key="1">
    <citation type="journal article" date="2019" name="Int. J. Syst. Evol. Microbiol.">
        <title>The Global Catalogue of Microorganisms (GCM) 10K type strain sequencing project: providing services to taxonomists for standard genome sequencing and annotation.</title>
        <authorList>
            <consortium name="The Broad Institute Genomics Platform"/>
            <consortium name="The Broad Institute Genome Sequencing Center for Infectious Disease"/>
            <person name="Wu L."/>
            <person name="Ma J."/>
        </authorList>
    </citation>
    <scope>NUCLEOTIDE SEQUENCE [LARGE SCALE GENOMIC DNA]</scope>
    <source>
        <strain evidence="4">JCM 9092</strain>
    </source>
</reference>
<evidence type="ECO:0000256" key="1">
    <source>
        <dbReference type="SAM" id="MobiDB-lite"/>
    </source>
</evidence>
<feature type="chain" id="PRO_5047515768" description="Lipoprotein" evidence="2">
    <location>
        <begin position="23"/>
        <end position="243"/>
    </location>
</feature>
<accession>A0ABP6NKL7</accession>
<keyword evidence="4" id="KW-1185">Reference proteome</keyword>